<dbReference type="Proteomes" id="UP000008514">
    <property type="component" value="Chromosome"/>
</dbReference>
<sequence>MIKSRRKRDDLLLYYTFDLVEIPEGRSANLLCSKFILAFFFTKKIIKFDKITFIMGLLKSKLNVKNNEFDKFFLRNSKLSKF</sequence>
<dbReference type="AlphaFoldDB" id="K4I9G9"/>
<evidence type="ECO:0000313" key="2">
    <source>
        <dbReference type="Proteomes" id="UP000008514"/>
    </source>
</evidence>
<reference evidence="1" key="1">
    <citation type="submission" date="2006-03" db="EMBL/GenBank/DDBJ databases">
        <authorList>
            <person name="Bowman J."/>
            <person name="Ferriera S."/>
            <person name="Johnson J."/>
            <person name="Kravitz S."/>
            <person name="Halpern A."/>
            <person name="Remington K."/>
            <person name="Beeson K."/>
            <person name="Tran B."/>
            <person name="Rogers Y.-H."/>
            <person name="Friedman R."/>
            <person name="Venter J.C."/>
        </authorList>
    </citation>
    <scope>NUCLEOTIDE SEQUENCE [LARGE SCALE GENOMIC DNA]</scope>
    <source>
        <strain evidence="1">ATCC 700755</strain>
    </source>
</reference>
<evidence type="ECO:0000313" key="1">
    <source>
        <dbReference type="EMBL" id="AFU67282.1"/>
    </source>
</evidence>
<dbReference type="KEGG" id="ptq:P700755_000231"/>
<accession>K4I9G9</accession>
<dbReference type="HOGENOM" id="CLU_2555793_0_0_10"/>
<keyword evidence="2" id="KW-1185">Reference proteome</keyword>
<proteinExistence type="predicted"/>
<protein>
    <submittedName>
        <fullName evidence="1">Uncharacterized protein</fullName>
    </submittedName>
</protein>
<name>K4I9G9_PSYTT</name>
<dbReference type="EMBL" id="CP003879">
    <property type="protein sequence ID" value="AFU67282.1"/>
    <property type="molecule type" value="Genomic_DNA"/>
</dbReference>
<organism evidence="1 2">
    <name type="scientific">Psychroflexus torquis (strain ATCC 700755 / CIP 106069 / ACAM 623)</name>
    <dbReference type="NCBI Taxonomy" id="313595"/>
    <lineage>
        <taxon>Bacteria</taxon>
        <taxon>Pseudomonadati</taxon>
        <taxon>Bacteroidota</taxon>
        <taxon>Flavobacteriia</taxon>
        <taxon>Flavobacteriales</taxon>
        <taxon>Flavobacteriaceae</taxon>
        <taxon>Psychroflexus</taxon>
    </lineage>
</organism>
<reference evidence="1" key="2">
    <citation type="submission" date="2012-09" db="EMBL/GenBank/DDBJ databases">
        <title>The complete sequence of Psychroflexus torquis an extreme psychrophile from sea-ice that is stimulated by light.</title>
        <authorList>
            <person name="Feng S."/>
            <person name="Powell S.M."/>
            <person name="Bowman J.P."/>
        </authorList>
    </citation>
    <scope>NUCLEOTIDE SEQUENCE [LARGE SCALE GENOMIC DNA]</scope>
    <source>
        <strain evidence="1">ATCC 700755</strain>
    </source>
</reference>
<gene>
    <name evidence="1" type="ordered locus">P700755_000231</name>
</gene>